<evidence type="ECO:0000256" key="2">
    <source>
        <dbReference type="ARBA" id="ARBA00023180"/>
    </source>
</evidence>
<dbReference type="FunFam" id="2.40.10.10:FF:000068">
    <property type="entry name" value="transmembrane protease serine 2"/>
    <property type="match status" value="1"/>
</dbReference>
<dbReference type="SMART" id="SM00020">
    <property type="entry name" value="Tryp_SPc"/>
    <property type="match status" value="2"/>
</dbReference>
<evidence type="ECO:0000256" key="4">
    <source>
        <dbReference type="SAM" id="SignalP"/>
    </source>
</evidence>
<keyword evidence="4" id="KW-0732">Signal</keyword>
<dbReference type="InterPro" id="IPR043504">
    <property type="entry name" value="Peptidase_S1_PA_chymotrypsin"/>
</dbReference>
<keyword evidence="1" id="KW-1015">Disulfide bond</keyword>
<feature type="signal peptide" evidence="4">
    <location>
        <begin position="1"/>
        <end position="23"/>
    </location>
</feature>
<evidence type="ECO:0000313" key="6">
    <source>
        <dbReference type="EMBL" id="SSX26855.1"/>
    </source>
</evidence>
<comment type="similarity">
    <text evidence="3">Belongs to the peptidase S1 family. CLIP subfamily.</text>
</comment>
<evidence type="ECO:0000256" key="3">
    <source>
        <dbReference type="ARBA" id="ARBA00024195"/>
    </source>
</evidence>
<accession>A0A336M9E3</accession>
<evidence type="ECO:0000256" key="1">
    <source>
        <dbReference type="ARBA" id="ARBA00023157"/>
    </source>
</evidence>
<feature type="chain" id="PRO_5016320794" evidence="4">
    <location>
        <begin position="24"/>
        <end position="579"/>
    </location>
</feature>
<dbReference type="InterPro" id="IPR001254">
    <property type="entry name" value="Trypsin_dom"/>
</dbReference>
<dbReference type="GO" id="GO:0006508">
    <property type="term" value="P:proteolysis"/>
    <property type="evidence" value="ECO:0007669"/>
    <property type="project" value="InterPro"/>
</dbReference>
<proteinExistence type="inferred from homology"/>
<dbReference type="VEuPathDB" id="VectorBase:CSON013934"/>
<keyword evidence="2" id="KW-0325">Glycoprotein</keyword>
<dbReference type="InterPro" id="IPR009003">
    <property type="entry name" value="Peptidase_S1_PA"/>
</dbReference>
<dbReference type="EMBL" id="UFQT01000741">
    <property type="protein sequence ID" value="SSX26855.1"/>
    <property type="molecule type" value="Genomic_DNA"/>
</dbReference>
<sequence>MRIHKNLVLLLLVFVFSGSFVKADEEIEVNVTLSTEATTTTTTEAPKIPCVGKGKVCVEPNQCQKGFVDGNSLTRSYNYTKECNATHVCCEVKPFDPKNADKCAIRNLNTFPQGPLPLNANFAEFPWQAMILRESTKSLLCGGIIIKKNFVLTAGDCVAGIKTIDILTKGGEWKLGSDKEGKDFQLVRLKSISLHPEFNFTKVAHNLAILHLERDYKFDQHIQQLCLDETDTPPTEYDYCVTTGWGQEALKIHKRDAIEYFTNVTILSQQNCTNDAGKKSFNPDVNICGRTSANACNFDFGSALACQTRKDSQEFVLKGIYTHNTGCFEPTKYGYKQPTLVFRPLPINANFAEFPWQAMILKESTKSLLCGGIIISKNLVLTSGDCVQGQKAIDVLTKGGEWKLGSDEEGIDYEIVRLNKISFHPYYSVGEVAYNLALLHTERDYPFNLHIQPLCLDETFTEPGPAEICVTTGWGKEALALHLKDAIEHFTTLSALDNETCPIKDFDPDYAICAYSQLDACQLDFGSALACQDPRDPQKYVLKGVYTQNNGCNSRYPTLLFTKLDIEWIKNAINKPRRG</sequence>
<name>A0A336M9E3_CULSO</name>
<reference evidence="6" key="1">
    <citation type="submission" date="2018-07" db="EMBL/GenBank/DDBJ databases">
        <authorList>
            <person name="Quirk P.G."/>
            <person name="Krulwich T.A."/>
        </authorList>
    </citation>
    <scope>NUCLEOTIDE SEQUENCE</scope>
</reference>
<dbReference type="SUPFAM" id="SSF50494">
    <property type="entry name" value="Trypsin-like serine proteases"/>
    <property type="match status" value="2"/>
</dbReference>
<gene>
    <name evidence="6" type="primary">CSON013934</name>
</gene>
<feature type="domain" description="Peptidase S1" evidence="5">
    <location>
        <begin position="361"/>
        <end position="574"/>
    </location>
</feature>
<dbReference type="PANTHER" id="PTHR24256">
    <property type="entry name" value="TRYPTASE-RELATED"/>
    <property type="match status" value="1"/>
</dbReference>
<dbReference type="Gene3D" id="2.40.10.10">
    <property type="entry name" value="Trypsin-like serine proteases"/>
    <property type="match status" value="2"/>
</dbReference>
<protein>
    <submittedName>
        <fullName evidence="6">CSON013934 protein</fullName>
    </submittedName>
</protein>
<dbReference type="PROSITE" id="PS50240">
    <property type="entry name" value="TRYPSIN_DOM"/>
    <property type="match status" value="2"/>
</dbReference>
<dbReference type="OMA" id="NCEYITF"/>
<dbReference type="GO" id="GO:0004252">
    <property type="term" value="F:serine-type endopeptidase activity"/>
    <property type="evidence" value="ECO:0007669"/>
    <property type="project" value="InterPro"/>
</dbReference>
<dbReference type="Pfam" id="PF00089">
    <property type="entry name" value="Trypsin"/>
    <property type="match status" value="2"/>
</dbReference>
<organism evidence="6">
    <name type="scientific">Culicoides sonorensis</name>
    <name type="common">Biting midge</name>
    <dbReference type="NCBI Taxonomy" id="179676"/>
    <lineage>
        <taxon>Eukaryota</taxon>
        <taxon>Metazoa</taxon>
        <taxon>Ecdysozoa</taxon>
        <taxon>Arthropoda</taxon>
        <taxon>Hexapoda</taxon>
        <taxon>Insecta</taxon>
        <taxon>Pterygota</taxon>
        <taxon>Neoptera</taxon>
        <taxon>Endopterygota</taxon>
        <taxon>Diptera</taxon>
        <taxon>Nematocera</taxon>
        <taxon>Chironomoidea</taxon>
        <taxon>Ceratopogonidae</taxon>
        <taxon>Ceratopogoninae</taxon>
        <taxon>Culicoides</taxon>
        <taxon>Monoculicoides</taxon>
    </lineage>
</organism>
<dbReference type="AlphaFoldDB" id="A0A336M9E3"/>
<feature type="domain" description="Peptidase S1" evidence="5">
    <location>
        <begin position="111"/>
        <end position="362"/>
    </location>
</feature>
<evidence type="ECO:0000259" key="5">
    <source>
        <dbReference type="PROSITE" id="PS50240"/>
    </source>
</evidence>
<dbReference type="InterPro" id="IPR051487">
    <property type="entry name" value="Ser/Thr_Proteases_Immune/Dev"/>
</dbReference>